<feature type="transmembrane region" description="Helical" evidence="6">
    <location>
        <begin position="6"/>
        <end position="28"/>
    </location>
</feature>
<name>E1RCW4_METP4</name>
<feature type="transmembrane region" description="Helical" evidence="6">
    <location>
        <begin position="74"/>
        <end position="91"/>
    </location>
</feature>
<dbReference type="PANTHER" id="PTHR38825">
    <property type="entry name" value="LYSINE EXPORTER PROTEIN (LYSE/YGGA)"/>
    <property type="match status" value="1"/>
</dbReference>
<feature type="transmembrane region" description="Helical" evidence="6">
    <location>
        <begin position="111"/>
        <end position="130"/>
    </location>
</feature>
<dbReference type="OrthoDB" id="121309at2157"/>
<dbReference type="AlphaFoldDB" id="E1RCW4"/>
<dbReference type="GeneID" id="9742452"/>
<dbReference type="RefSeq" id="WP_013327974.1">
    <property type="nucleotide sequence ID" value="NC_014507.1"/>
</dbReference>
<keyword evidence="5 6" id="KW-0472">Membrane</keyword>
<dbReference type="KEGG" id="mpi:Mpet_0014"/>
<dbReference type="Proteomes" id="UP000006565">
    <property type="component" value="Chromosome"/>
</dbReference>
<evidence type="ECO:0000256" key="5">
    <source>
        <dbReference type="ARBA" id="ARBA00023136"/>
    </source>
</evidence>
<comment type="subcellular location">
    <subcellularLocation>
        <location evidence="1">Cell membrane</location>
        <topology evidence="1">Multi-pass membrane protein</topology>
    </subcellularLocation>
</comment>
<dbReference type="GO" id="GO:0006865">
    <property type="term" value="P:amino acid transport"/>
    <property type="evidence" value="ECO:0007669"/>
    <property type="project" value="InterPro"/>
</dbReference>
<evidence type="ECO:0000256" key="3">
    <source>
        <dbReference type="ARBA" id="ARBA00022692"/>
    </source>
</evidence>
<reference evidence="7 8" key="1">
    <citation type="journal article" date="2010" name="Stand. Genomic Sci.">
        <title>Complete genome sequence of Methanoplanus petrolearius type strain (SEBR 4847).</title>
        <authorList>
            <person name="Brambilla E."/>
            <person name="Djao O.D."/>
            <person name="Daligault H."/>
            <person name="Lapidus A."/>
            <person name="Lucas S."/>
            <person name="Hammon N."/>
            <person name="Nolan M."/>
            <person name="Tice H."/>
            <person name="Cheng J.F."/>
            <person name="Han C."/>
            <person name="Tapia R."/>
            <person name="Goodwin L."/>
            <person name="Pitluck S."/>
            <person name="Liolios K."/>
            <person name="Ivanova N."/>
            <person name="Mavromatis K."/>
            <person name="Mikhailova N."/>
            <person name="Pati A."/>
            <person name="Chen A."/>
            <person name="Palaniappan K."/>
            <person name="Land M."/>
            <person name="Hauser L."/>
            <person name="Chang Y.J."/>
            <person name="Jeffries C.D."/>
            <person name="Rohde M."/>
            <person name="Spring S."/>
            <person name="Sikorski J."/>
            <person name="Goker M."/>
            <person name="Woyke T."/>
            <person name="Bristow J."/>
            <person name="Eisen J.A."/>
            <person name="Markowitz V."/>
            <person name="Hugenholtz P."/>
            <person name="Kyrpides N.C."/>
            <person name="Klenk H.P."/>
        </authorList>
    </citation>
    <scope>NUCLEOTIDE SEQUENCE [LARGE SCALE GENOMIC DNA]</scope>
    <source>
        <strain evidence="8">DSM 11571 / OCM 486 / SEBR 4847</strain>
    </source>
</reference>
<feature type="transmembrane region" description="Helical" evidence="6">
    <location>
        <begin position="49"/>
        <end position="68"/>
    </location>
</feature>
<keyword evidence="8" id="KW-1185">Reference proteome</keyword>
<dbReference type="PANTHER" id="PTHR38825:SF1">
    <property type="entry name" value="TRANSPORTER, LYSE FAMILY"/>
    <property type="match status" value="1"/>
</dbReference>
<accession>E1RCW4</accession>
<keyword evidence="2" id="KW-1003">Cell membrane</keyword>
<evidence type="ECO:0000313" key="8">
    <source>
        <dbReference type="Proteomes" id="UP000006565"/>
    </source>
</evidence>
<proteinExistence type="predicted"/>
<dbReference type="EMBL" id="CP002117">
    <property type="protein sequence ID" value="ADN34795.1"/>
    <property type="molecule type" value="Genomic_DNA"/>
</dbReference>
<dbReference type="GO" id="GO:0005886">
    <property type="term" value="C:plasma membrane"/>
    <property type="evidence" value="ECO:0007669"/>
    <property type="project" value="UniProtKB-SubCell"/>
</dbReference>
<evidence type="ECO:0000256" key="6">
    <source>
        <dbReference type="SAM" id="Phobius"/>
    </source>
</evidence>
<evidence type="ECO:0000256" key="2">
    <source>
        <dbReference type="ARBA" id="ARBA00022475"/>
    </source>
</evidence>
<dbReference type="InterPro" id="IPR001123">
    <property type="entry name" value="LeuE-type"/>
</dbReference>
<dbReference type="STRING" id="679926.Mpet_0014"/>
<protein>
    <submittedName>
        <fullName evidence="7">Lysine exporter protein (LYSE/YGGA)</fullName>
    </submittedName>
</protein>
<dbReference type="eggNOG" id="arCOG01947">
    <property type="taxonomic scope" value="Archaea"/>
</dbReference>
<organism evidence="7 8">
    <name type="scientific">Methanolacinia petrolearia (strain DSM 11571 / OCM 486 / SEBR 4847)</name>
    <name type="common">Methanoplanus petrolearius</name>
    <dbReference type="NCBI Taxonomy" id="679926"/>
    <lineage>
        <taxon>Archaea</taxon>
        <taxon>Methanobacteriati</taxon>
        <taxon>Methanobacteriota</taxon>
        <taxon>Stenosarchaea group</taxon>
        <taxon>Methanomicrobia</taxon>
        <taxon>Methanomicrobiales</taxon>
        <taxon>Methanomicrobiaceae</taxon>
        <taxon>Methanolacinia</taxon>
    </lineage>
</organism>
<feature type="transmembrane region" description="Helical" evidence="6">
    <location>
        <begin position="181"/>
        <end position="200"/>
    </location>
</feature>
<gene>
    <name evidence="7" type="ordered locus">Mpet_0014</name>
</gene>
<feature type="transmembrane region" description="Helical" evidence="6">
    <location>
        <begin position="142"/>
        <end position="169"/>
    </location>
</feature>
<dbReference type="Pfam" id="PF01810">
    <property type="entry name" value="LysE"/>
    <property type="match status" value="1"/>
</dbReference>
<keyword evidence="4 6" id="KW-1133">Transmembrane helix</keyword>
<sequence length="205" mass="21676" precursor="true">MFTLPEFFVLSFLIGLTGALVPGPTLVATINESLKSGWTAGPRVTSGHIAIELAIAIAVIFGISAVLSEYTSEIAVAGGAVLVIFGLMNILSSRNIKIGRSGSVQPGTAPFLAGIITSATNPYFWIWWLTTGAGFLLEGLKGGIIFAAAFMIGHWFSDLGWFTFVSAGVSKGKNVMPERMYRGIIFACGIFLIGFGLWFISGTLG</sequence>
<evidence type="ECO:0000256" key="1">
    <source>
        <dbReference type="ARBA" id="ARBA00004651"/>
    </source>
</evidence>
<keyword evidence="3 6" id="KW-0812">Transmembrane</keyword>
<evidence type="ECO:0000256" key="4">
    <source>
        <dbReference type="ARBA" id="ARBA00022989"/>
    </source>
</evidence>
<evidence type="ECO:0000313" key="7">
    <source>
        <dbReference type="EMBL" id="ADN34795.1"/>
    </source>
</evidence>
<dbReference type="HOGENOM" id="CLU_104651_0_0_2"/>